<proteinExistence type="predicted"/>
<keyword evidence="2" id="KW-1185">Reference proteome</keyword>
<gene>
    <name evidence="1" type="ORF">AVEN_213487_1</name>
</gene>
<evidence type="ECO:0000313" key="1">
    <source>
        <dbReference type="EMBL" id="GBN40682.1"/>
    </source>
</evidence>
<protein>
    <submittedName>
        <fullName evidence="1">Uncharacterized protein</fullName>
    </submittedName>
</protein>
<dbReference type="EMBL" id="BGPR01009541">
    <property type="protein sequence ID" value="GBN40682.1"/>
    <property type="molecule type" value="Genomic_DNA"/>
</dbReference>
<evidence type="ECO:0000313" key="2">
    <source>
        <dbReference type="Proteomes" id="UP000499080"/>
    </source>
</evidence>
<dbReference type="AlphaFoldDB" id="A0A4Y2NP25"/>
<accession>A0A4Y2NP25</accession>
<name>A0A4Y2NP25_ARAVE</name>
<reference evidence="1 2" key="1">
    <citation type="journal article" date="2019" name="Sci. Rep.">
        <title>Orb-weaving spider Araneus ventricosus genome elucidates the spidroin gene catalogue.</title>
        <authorList>
            <person name="Kono N."/>
            <person name="Nakamura H."/>
            <person name="Ohtoshi R."/>
            <person name="Moran D.A.P."/>
            <person name="Shinohara A."/>
            <person name="Yoshida Y."/>
            <person name="Fujiwara M."/>
            <person name="Mori M."/>
            <person name="Tomita M."/>
            <person name="Arakawa K."/>
        </authorList>
    </citation>
    <scope>NUCLEOTIDE SEQUENCE [LARGE SCALE GENOMIC DNA]</scope>
</reference>
<dbReference type="Proteomes" id="UP000499080">
    <property type="component" value="Unassembled WGS sequence"/>
</dbReference>
<organism evidence="1 2">
    <name type="scientific">Araneus ventricosus</name>
    <name type="common">Orbweaver spider</name>
    <name type="synonym">Epeira ventricosa</name>
    <dbReference type="NCBI Taxonomy" id="182803"/>
    <lineage>
        <taxon>Eukaryota</taxon>
        <taxon>Metazoa</taxon>
        <taxon>Ecdysozoa</taxon>
        <taxon>Arthropoda</taxon>
        <taxon>Chelicerata</taxon>
        <taxon>Arachnida</taxon>
        <taxon>Araneae</taxon>
        <taxon>Araneomorphae</taxon>
        <taxon>Entelegynae</taxon>
        <taxon>Araneoidea</taxon>
        <taxon>Araneidae</taxon>
        <taxon>Araneus</taxon>
    </lineage>
</organism>
<sequence length="127" mass="14895">MEEPAILQQRQHLQLGATSVDLITEEISRKPSHFEILSVNFTYSSLSQNFAYHTECRSISDRREINKRKELQQALKRTPKESSEANWGCFLTIRSNAFKHQMMGRFFSDLKFFFDCFTNQCSRCSVD</sequence>
<comment type="caution">
    <text evidence="1">The sequence shown here is derived from an EMBL/GenBank/DDBJ whole genome shotgun (WGS) entry which is preliminary data.</text>
</comment>